<evidence type="ECO:0000256" key="8">
    <source>
        <dbReference type="SAM" id="MobiDB-lite"/>
    </source>
</evidence>
<dbReference type="Proteomes" id="UP001480595">
    <property type="component" value="Unassembled WGS sequence"/>
</dbReference>
<keyword evidence="2" id="KW-0479">Metal-binding</keyword>
<dbReference type="PROSITE" id="PS50157">
    <property type="entry name" value="ZINC_FINGER_C2H2_2"/>
    <property type="match status" value="2"/>
</dbReference>
<evidence type="ECO:0000313" key="10">
    <source>
        <dbReference type="EMBL" id="KAK8048363.1"/>
    </source>
</evidence>
<comment type="caution">
    <text evidence="10">The sequence shown here is derived from an EMBL/GenBank/DDBJ whole genome shotgun (WGS) entry which is preliminary data.</text>
</comment>
<keyword evidence="5" id="KW-0862">Zinc</keyword>
<accession>A0ABR1TRK6</accession>
<keyword evidence="6" id="KW-0539">Nucleus</keyword>
<evidence type="ECO:0000256" key="5">
    <source>
        <dbReference type="ARBA" id="ARBA00022833"/>
    </source>
</evidence>
<dbReference type="InterPro" id="IPR051059">
    <property type="entry name" value="VerF-like"/>
</dbReference>
<sequence>MEAQTTSAQRPGGGGASNGRRRRGAAAGGGTHTCPHCGRTFKRSEHKERHVRTRQFTPDFPLVNLPQIPESCHGTTRQLSPARSNSLVGIEGIYRGYDFCSADRPADTKEKPFICHCGAAFTRRDLLTRHQRIALHEKTPDGPPDNASDKGHQTSGVDDMAAAAAAASLSGMSMNPWAHQSQQQPLGANGYRTDPRLDDPQGIIGQPYQQPLLPQEYYENGQDMAGFDQFREFANFLDGVGLPAEWSPYFQPDTENELLDPELRDSRPESDLTAPNGRAGTPFSYWLPSAPEKSKLSEGQSEHKPRGVETVSTPFRVTEDQRDCLASHLESFRDVIDADFVLPSRHALTRYVTSYFQGFHLHMPFIHQPTWMMHETAPELVLAVATMGSQYCFEHRTSERLFRAGKAVLMERLLLENSRFGPKTKTFLNIHNYCPVGGADCNSHMSGVGRDRGPWAPIDTVRALVILMGFATWERKEKFVVEAFSLQSLLVQVLRDIGLDEEPEAGGISDPKSAWLAWVHHESVRRTKLISFTFLHTHSVAYNVYPVLRSNEIHLRLPCCTAEWKALSPAQWQLARCETRKEQLNFQDALSSLLRFADGTAPLEPIPTPLGNYVLLHGLLQRIHIVRDLSLPIMDQSAALPPEEVNKLERGLRSWTTGWQQAPESSLDPNNENGPIPFTSSSLLGLAYVRIYLNLGPYRQLETRDPARIARALGRAPRVERSDGVISALLYAAHALSVPVRLGVDRVARSQAFFWSVRHSLSGLECAVLLSKWLLSLQESGVEVPLTGKESIYALSAPSSLPSFFPPAPPLFHSEDRILHWVRCIVEEAYAVVDFDDDDNDDGCGGGGEELLDAPTEPGSLSLAVLKIWAHFFKSNTQWPFINIIGKSLERYREILQRGAAMSMATATMNGVATTSTTSNSTIQTAVPPVVASVPALTTMTATTTTSTA</sequence>
<dbReference type="InterPro" id="IPR036236">
    <property type="entry name" value="Znf_C2H2_sf"/>
</dbReference>
<dbReference type="RefSeq" id="XP_066710612.1">
    <property type="nucleotide sequence ID" value="XM_066861502.1"/>
</dbReference>
<reference evidence="10 11" key="1">
    <citation type="submission" date="2023-01" db="EMBL/GenBank/DDBJ databases">
        <title>Analysis of 21 Apiospora genomes using comparative genomics revels a genus with tremendous synthesis potential of carbohydrate active enzymes and secondary metabolites.</title>
        <authorList>
            <person name="Sorensen T."/>
        </authorList>
    </citation>
    <scope>NUCLEOTIDE SEQUENCE [LARGE SCALE GENOMIC DNA]</scope>
    <source>
        <strain evidence="10 11">CBS 135458</strain>
    </source>
</reference>
<feature type="region of interest" description="Disordered" evidence="8">
    <location>
        <begin position="261"/>
        <end position="284"/>
    </location>
</feature>
<evidence type="ECO:0000256" key="4">
    <source>
        <dbReference type="ARBA" id="ARBA00022771"/>
    </source>
</evidence>
<evidence type="ECO:0000256" key="3">
    <source>
        <dbReference type="ARBA" id="ARBA00022737"/>
    </source>
</evidence>
<dbReference type="SUPFAM" id="SSF57667">
    <property type="entry name" value="beta-beta-alpha zinc fingers"/>
    <property type="match status" value="1"/>
</dbReference>
<dbReference type="PANTHER" id="PTHR40626">
    <property type="entry name" value="MIP31509P"/>
    <property type="match status" value="1"/>
</dbReference>
<dbReference type="Pfam" id="PF04082">
    <property type="entry name" value="Fungal_trans"/>
    <property type="match status" value="1"/>
</dbReference>
<evidence type="ECO:0000256" key="1">
    <source>
        <dbReference type="ARBA" id="ARBA00004123"/>
    </source>
</evidence>
<feature type="compositionally biased region" description="Basic and acidic residues" evidence="8">
    <location>
        <begin position="261"/>
        <end position="270"/>
    </location>
</feature>
<dbReference type="CDD" id="cd12148">
    <property type="entry name" value="fungal_TF_MHR"/>
    <property type="match status" value="1"/>
</dbReference>
<evidence type="ECO:0000259" key="9">
    <source>
        <dbReference type="PROSITE" id="PS50157"/>
    </source>
</evidence>
<protein>
    <submittedName>
        <fullName evidence="10">C2H2 type zinc finger domain-containing protein</fullName>
    </submittedName>
</protein>
<dbReference type="InterPro" id="IPR007219">
    <property type="entry name" value="XnlR_reg_dom"/>
</dbReference>
<dbReference type="PANTHER" id="PTHR40626:SF10">
    <property type="entry name" value="C2H2-TYPE DOMAIN-CONTAINING PROTEIN"/>
    <property type="match status" value="1"/>
</dbReference>
<dbReference type="InterPro" id="IPR013087">
    <property type="entry name" value="Znf_C2H2_type"/>
</dbReference>
<feature type="domain" description="C2H2-type" evidence="9">
    <location>
        <begin position="32"/>
        <end position="61"/>
    </location>
</feature>
<feature type="region of interest" description="Disordered" evidence="8">
    <location>
        <begin position="136"/>
        <end position="155"/>
    </location>
</feature>
<evidence type="ECO:0000256" key="7">
    <source>
        <dbReference type="PROSITE-ProRule" id="PRU00042"/>
    </source>
</evidence>
<comment type="subcellular location">
    <subcellularLocation>
        <location evidence="1">Nucleus</location>
    </subcellularLocation>
</comment>
<keyword evidence="3" id="KW-0677">Repeat</keyword>
<name>A0ABR1TRK6_9PEZI</name>
<keyword evidence="4 7" id="KW-0863">Zinc-finger</keyword>
<dbReference type="Gene3D" id="3.30.160.60">
    <property type="entry name" value="Classic Zinc Finger"/>
    <property type="match status" value="1"/>
</dbReference>
<dbReference type="GeneID" id="92094565"/>
<organism evidence="10 11">
    <name type="scientific">Apiospora phragmitis</name>
    <dbReference type="NCBI Taxonomy" id="2905665"/>
    <lineage>
        <taxon>Eukaryota</taxon>
        <taxon>Fungi</taxon>
        <taxon>Dikarya</taxon>
        <taxon>Ascomycota</taxon>
        <taxon>Pezizomycotina</taxon>
        <taxon>Sordariomycetes</taxon>
        <taxon>Xylariomycetidae</taxon>
        <taxon>Amphisphaeriales</taxon>
        <taxon>Apiosporaceae</taxon>
        <taxon>Apiospora</taxon>
    </lineage>
</organism>
<evidence type="ECO:0000313" key="11">
    <source>
        <dbReference type="Proteomes" id="UP001480595"/>
    </source>
</evidence>
<gene>
    <name evidence="10" type="ORF">PG994_010093</name>
</gene>
<keyword evidence="11" id="KW-1185">Reference proteome</keyword>
<dbReference type="EMBL" id="JAQQWL010000011">
    <property type="protein sequence ID" value="KAK8048363.1"/>
    <property type="molecule type" value="Genomic_DNA"/>
</dbReference>
<feature type="domain" description="C2H2-type" evidence="9">
    <location>
        <begin position="113"/>
        <end position="141"/>
    </location>
</feature>
<proteinExistence type="predicted"/>
<evidence type="ECO:0000256" key="6">
    <source>
        <dbReference type="ARBA" id="ARBA00023242"/>
    </source>
</evidence>
<evidence type="ECO:0000256" key="2">
    <source>
        <dbReference type="ARBA" id="ARBA00022723"/>
    </source>
</evidence>
<feature type="region of interest" description="Disordered" evidence="8">
    <location>
        <begin position="1"/>
        <end position="39"/>
    </location>
</feature>